<keyword evidence="1" id="KW-0812">Transmembrane</keyword>
<accession>A0A2S1LRV9</accession>
<dbReference type="Pfam" id="PF12787">
    <property type="entry name" value="EcsC"/>
    <property type="match status" value="1"/>
</dbReference>
<reference evidence="2 3" key="1">
    <citation type="submission" date="2017-04" db="EMBL/GenBank/DDBJ databases">
        <title>Complete genome sequence of Flavobacterium kingsejong AJ004.</title>
        <authorList>
            <person name="Lee P.C."/>
        </authorList>
    </citation>
    <scope>NUCLEOTIDE SEQUENCE [LARGE SCALE GENOMIC DNA]</scope>
    <source>
        <strain evidence="2 3">AJ004</strain>
    </source>
</reference>
<dbReference type="Proteomes" id="UP000244677">
    <property type="component" value="Chromosome"/>
</dbReference>
<dbReference type="EMBL" id="CP020919">
    <property type="protein sequence ID" value="AWG26497.1"/>
    <property type="molecule type" value="Genomic_DNA"/>
</dbReference>
<dbReference type="RefSeq" id="WP_108738018.1">
    <property type="nucleotide sequence ID" value="NZ_CP020919.1"/>
</dbReference>
<dbReference type="InterPro" id="IPR024787">
    <property type="entry name" value="EcsC"/>
</dbReference>
<feature type="transmembrane region" description="Helical" evidence="1">
    <location>
        <begin position="83"/>
        <end position="102"/>
    </location>
</feature>
<organism evidence="2 3">
    <name type="scientific">Flavobacterium kingsejongi</name>
    <dbReference type="NCBI Taxonomy" id="1678728"/>
    <lineage>
        <taxon>Bacteria</taxon>
        <taxon>Pseudomonadati</taxon>
        <taxon>Bacteroidota</taxon>
        <taxon>Flavobacteriia</taxon>
        <taxon>Flavobacteriales</taxon>
        <taxon>Flavobacteriaceae</taxon>
        <taxon>Flavobacterium</taxon>
    </lineage>
</organism>
<keyword evidence="3" id="KW-1185">Reference proteome</keyword>
<dbReference type="OrthoDB" id="1238772at2"/>
<gene>
    <name evidence="2" type="ORF">FK004_15335</name>
</gene>
<proteinExistence type="predicted"/>
<dbReference type="PANTHER" id="PTHR41260">
    <property type="entry name" value="PROTEIN ECSC"/>
    <property type="match status" value="1"/>
</dbReference>
<evidence type="ECO:0000256" key="1">
    <source>
        <dbReference type="SAM" id="Phobius"/>
    </source>
</evidence>
<name>A0A2S1LRV9_9FLAO</name>
<keyword evidence="1" id="KW-1133">Transmembrane helix</keyword>
<sequence>MMTEIERADLEKAKYYLENPGIASQLTSLIGTPIEKGISMLPENWNSKVADVVNKALLKSSEIAIFSMKDPSAKKSSDYLHKVSVAITGGLGGFFGIAALAVELPITTTLMMRSIADIARSEGENLSDLQTKLACIEVFALGGTSATDDAAEAGYFAVRAALSRTLSGSARQILEKGITEQGSPLLMRFIAKAAERFSIQITEKAAAQAIPIIGAAGGAIINTVFINHFQNMARGHFIVRRLERKYGPETVAHEYAIA</sequence>
<protein>
    <submittedName>
        <fullName evidence="2">Peptidase</fullName>
    </submittedName>
</protein>
<dbReference type="KEGG" id="fki:FK004_15335"/>
<keyword evidence="1" id="KW-0472">Membrane</keyword>
<evidence type="ECO:0000313" key="3">
    <source>
        <dbReference type="Proteomes" id="UP000244677"/>
    </source>
</evidence>
<evidence type="ECO:0000313" key="2">
    <source>
        <dbReference type="EMBL" id="AWG26497.1"/>
    </source>
</evidence>
<dbReference type="AlphaFoldDB" id="A0A2S1LRV9"/>
<dbReference type="PANTHER" id="PTHR41260:SF1">
    <property type="entry name" value="PROTEIN ECSC"/>
    <property type="match status" value="1"/>
</dbReference>